<dbReference type="GO" id="GO:0005737">
    <property type="term" value="C:cytoplasm"/>
    <property type="evidence" value="ECO:0007669"/>
    <property type="project" value="TreeGrafter"/>
</dbReference>
<feature type="domain" description="VWFA" evidence="2">
    <location>
        <begin position="41"/>
        <end position="244"/>
    </location>
</feature>
<dbReference type="GO" id="GO:0004674">
    <property type="term" value="F:protein serine/threonine kinase activity"/>
    <property type="evidence" value="ECO:0007669"/>
    <property type="project" value="TreeGrafter"/>
</dbReference>
<name>A0A0D2L4P8_HYPSF</name>
<dbReference type="EMBL" id="KN817555">
    <property type="protein sequence ID" value="KJA21812.1"/>
    <property type="molecule type" value="Genomic_DNA"/>
</dbReference>
<dbReference type="Proteomes" id="UP000054270">
    <property type="component" value="Unassembled WGS sequence"/>
</dbReference>
<dbReference type="SUPFAM" id="SSF53300">
    <property type="entry name" value="vWA-like"/>
    <property type="match status" value="1"/>
</dbReference>
<dbReference type="InterPro" id="IPR052969">
    <property type="entry name" value="Thr-specific_kinase-like"/>
</dbReference>
<dbReference type="InterPro" id="IPR036465">
    <property type="entry name" value="vWFA_dom_sf"/>
</dbReference>
<evidence type="ECO:0000256" key="1">
    <source>
        <dbReference type="SAM" id="MobiDB-lite"/>
    </source>
</evidence>
<dbReference type="PROSITE" id="PS50234">
    <property type="entry name" value="VWFA"/>
    <property type="match status" value="1"/>
</dbReference>
<dbReference type="OrthoDB" id="301415at2759"/>
<evidence type="ECO:0000313" key="3">
    <source>
        <dbReference type="EMBL" id="KJA21812.1"/>
    </source>
</evidence>
<dbReference type="AlphaFoldDB" id="A0A0D2L4P8"/>
<accession>A0A0D2L4P8</accession>
<dbReference type="PANTHER" id="PTHR47763">
    <property type="entry name" value="ALPHA-PROTEIN KINASE VWKA"/>
    <property type="match status" value="1"/>
</dbReference>
<dbReference type="STRING" id="945553.A0A0D2L4P8"/>
<evidence type="ECO:0000259" key="2">
    <source>
        <dbReference type="PROSITE" id="PS50234"/>
    </source>
</evidence>
<feature type="compositionally biased region" description="Acidic residues" evidence="1">
    <location>
        <begin position="24"/>
        <end position="35"/>
    </location>
</feature>
<dbReference type="Gene3D" id="3.40.50.410">
    <property type="entry name" value="von Willebrand factor, type A domain"/>
    <property type="match status" value="1"/>
</dbReference>
<feature type="region of interest" description="Disordered" evidence="1">
    <location>
        <begin position="16"/>
        <end position="35"/>
    </location>
</feature>
<organism evidence="3 4">
    <name type="scientific">Hypholoma sublateritium (strain FD-334 SS-4)</name>
    <dbReference type="NCBI Taxonomy" id="945553"/>
    <lineage>
        <taxon>Eukaryota</taxon>
        <taxon>Fungi</taxon>
        <taxon>Dikarya</taxon>
        <taxon>Basidiomycota</taxon>
        <taxon>Agaricomycotina</taxon>
        <taxon>Agaricomycetes</taxon>
        <taxon>Agaricomycetidae</taxon>
        <taxon>Agaricales</taxon>
        <taxon>Agaricineae</taxon>
        <taxon>Strophariaceae</taxon>
        <taxon>Hypholoma</taxon>
    </lineage>
</organism>
<reference evidence="4" key="1">
    <citation type="submission" date="2014-04" db="EMBL/GenBank/DDBJ databases">
        <title>Evolutionary Origins and Diversification of the Mycorrhizal Mutualists.</title>
        <authorList>
            <consortium name="DOE Joint Genome Institute"/>
            <consortium name="Mycorrhizal Genomics Consortium"/>
            <person name="Kohler A."/>
            <person name="Kuo A."/>
            <person name="Nagy L.G."/>
            <person name="Floudas D."/>
            <person name="Copeland A."/>
            <person name="Barry K.W."/>
            <person name="Cichocki N."/>
            <person name="Veneault-Fourrey C."/>
            <person name="LaButti K."/>
            <person name="Lindquist E.A."/>
            <person name="Lipzen A."/>
            <person name="Lundell T."/>
            <person name="Morin E."/>
            <person name="Murat C."/>
            <person name="Riley R."/>
            <person name="Ohm R."/>
            <person name="Sun H."/>
            <person name="Tunlid A."/>
            <person name="Henrissat B."/>
            <person name="Grigoriev I.V."/>
            <person name="Hibbett D.S."/>
            <person name="Martin F."/>
        </authorList>
    </citation>
    <scope>NUCLEOTIDE SEQUENCE [LARGE SCALE GENOMIC DNA]</scope>
    <source>
        <strain evidence="4">FD-334 SS-4</strain>
    </source>
</reference>
<proteinExistence type="predicted"/>
<sequence length="384" mass="42730">MFALKWVRRLFRRKKEKAPKYGNADDDDDEYDDDSDQERVDLVFVQDTTGSQKKYIEAATKAIRTVCGKISHTANIPEGNIRFGLIAFRDHPPQELSYVTKEFGFTSNIMYMEGNLRSLKASGGGDGPEAQTAALAKALDMPWDERSAKIVVLITDSPPHGVANTHDGFPDGSPDQNDPLSIARSMSENGITLFVVGCEPALSTYNTAVAFYKGLAEIASGKMFPLTEAEELGDYVVGTALEAISMEKLIRKYQRNILKSVHSKSKPFTEVVKEIDEKLQRRGAKVQTAYVHDIYTTNAGERQKEVWTKADNIAEARKAIGKNPENEYDIYYYDPTIECQEEYGSGPRRKPAASHAGPSMTVQETAISYSQVCRTARNKIREGS</sequence>
<dbReference type="PANTHER" id="PTHR47763:SF1">
    <property type="entry name" value="DUF659 DOMAIN-CONTAINING PROTEIN"/>
    <property type="match status" value="1"/>
</dbReference>
<dbReference type="SMART" id="SM00327">
    <property type="entry name" value="VWA"/>
    <property type="match status" value="1"/>
</dbReference>
<dbReference type="Pfam" id="PF00092">
    <property type="entry name" value="VWA"/>
    <property type="match status" value="1"/>
</dbReference>
<protein>
    <recommendedName>
        <fullName evidence="2">VWFA domain-containing protein</fullName>
    </recommendedName>
</protein>
<gene>
    <name evidence="3" type="ORF">HYPSUDRAFT_187028</name>
</gene>
<dbReference type="CDD" id="cd00198">
    <property type="entry name" value="vWFA"/>
    <property type="match status" value="1"/>
</dbReference>
<dbReference type="InterPro" id="IPR002035">
    <property type="entry name" value="VWF_A"/>
</dbReference>
<keyword evidence="4" id="KW-1185">Reference proteome</keyword>
<evidence type="ECO:0000313" key="4">
    <source>
        <dbReference type="Proteomes" id="UP000054270"/>
    </source>
</evidence>